<evidence type="ECO:0000256" key="5">
    <source>
        <dbReference type="ARBA" id="ARBA00022692"/>
    </source>
</evidence>
<keyword evidence="7 8" id="KW-0472">Membrane</keyword>
<evidence type="ECO:0000256" key="6">
    <source>
        <dbReference type="ARBA" id="ARBA00022989"/>
    </source>
</evidence>
<keyword evidence="3" id="KW-0813">Transport</keyword>
<dbReference type="EMBL" id="VYGV01000006">
    <property type="protein sequence ID" value="NWF45118.1"/>
    <property type="molecule type" value="Genomic_DNA"/>
</dbReference>
<feature type="transmembrane region" description="Helical" evidence="8">
    <location>
        <begin position="267"/>
        <end position="292"/>
    </location>
</feature>
<reference evidence="10 11" key="1">
    <citation type="submission" date="2019-09" db="EMBL/GenBank/DDBJ databases">
        <title>Hydrogenophaga aromatica sp. nov., isolated from a para-xylene-degrading enrichment culture.</title>
        <authorList>
            <person name="Tancsics A."/>
            <person name="Banerjee S."/>
        </authorList>
    </citation>
    <scope>NUCLEOTIDE SEQUENCE [LARGE SCALE GENOMIC DNA]</scope>
    <source>
        <strain evidence="10 11">D2P1</strain>
    </source>
</reference>
<evidence type="ECO:0000256" key="1">
    <source>
        <dbReference type="ARBA" id="ARBA00004651"/>
    </source>
</evidence>
<dbReference type="AlphaFoldDB" id="A0A7Y8KXK6"/>
<evidence type="ECO:0000313" key="10">
    <source>
        <dbReference type="EMBL" id="NWF45118.1"/>
    </source>
</evidence>
<evidence type="ECO:0000256" key="7">
    <source>
        <dbReference type="ARBA" id="ARBA00023136"/>
    </source>
</evidence>
<evidence type="ECO:0000256" key="2">
    <source>
        <dbReference type="ARBA" id="ARBA00007783"/>
    </source>
</evidence>
<feature type="transmembrane region" description="Helical" evidence="8">
    <location>
        <begin position="21"/>
        <end position="42"/>
    </location>
</feature>
<protein>
    <submittedName>
        <fullName evidence="10">ABC transporter permease</fullName>
    </submittedName>
</protein>
<evidence type="ECO:0000256" key="3">
    <source>
        <dbReference type="ARBA" id="ARBA00022448"/>
    </source>
</evidence>
<feature type="transmembrane region" description="Helical" evidence="8">
    <location>
        <begin position="232"/>
        <end position="255"/>
    </location>
</feature>
<evidence type="ECO:0000313" key="11">
    <source>
        <dbReference type="Proteomes" id="UP000545507"/>
    </source>
</evidence>
<sequence>MKVRRIIALARKEWREILRDRLFFTLAFVVPASLMLIFGYGLTLDVEHIPFAVVDHDKSAMSRDYLHRYIDSRYFDYQGDVASEREIEPLLADSRIRLAIVIPPRFQENLMSGRAVEVQTLIDGTFPFRSSSSKGYVVAINAAFNGELLGNYISRRLGVSAQTAQAMAQPVGVQLRYLYNQEVKSVWSIAAVLMMFVLMVAPPFLTALGVVREKENGSIYNIYASTVTRGEFLIGKLAPYVAISVINFLILWLMATQLFGAPFKGDPLFFFLASVVYVSCTTGIGLLVSLFVRTQVAAMMLTVIVTIVPSVLYSGLLVPIASMDAAGQFEAHLFPAMYYTDIVLGSFLKGVGLEQLWGKVLALLIYAVGLWTASFLMFHKRPKS</sequence>
<feature type="transmembrane region" description="Helical" evidence="8">
    <location>
        <begin position="299"/>
        <end position="321"/>
    </location>
</feature>
<feature type="domain" description="ABC transmembrane type-2" evidence="9">
    <location>
        <begin position="155"/>
        <end position="381"/>
    </location>
</feature>
<keyword evidence="6 8" id="KW-1133">Transmembrane helix</keyword>
<evidence type="ECO:0000259" key="9">
    <source>
        <dbReference type="PROSITE" id="PS51012"/>
    </source>
</evidence>
<feature type="transmembrane region" description="Helical" evidence="8">
    <location>
        <begin position="186"/>
        <end position="211"/>
    </location>
</feature>
<dbReference type="PANTHER" id="PTHR30294:SF29">
    <property type="entry name" value="MULTIDRUG ABC TRANSPORTER PERMEASE YBHS-RELATED"/>
    <property type="match status" value="1"/>
</dbReference>
<comment type="subcellular location">
    <subcellularLocation>
        <location evidence="1">Cell membrane</location>
        <topology evidence="1">Multi-pass membrane protein</topology>
    </subcellularLocation>
</comment>
<dbReference type="InterPro" id="IPR013525">
    <property type="entry name" value="ABC2_TM"/>
</dbReference>
<dbReference type="GO" id="GO:0140359">
    <property type="term" value="F:ABC-type transporter activity"/>
    <property type="evidence" value="ECO:0007669"/>
    <property type="project" value="InterPro"/>
</dbReference>
<dbReference type="Proteomes" id="UP000545507">
    <property type="component" value="Unassembled WGS sequence"/>
</dbReference>
<dbReference type="InterPro" id="IPR047817">
    <property type="entry name" value="ABC2_TM_bact-type"/>
</dbReference>
<dbReference type="InterPro" id="IPR051449">
    <property type="entry name" value="ABC-2_transporter_component"/>
</dbReference>
<dbReference type="GO" id="GO:0005886">
    <property type="term" value="C:plasma membrane"/>
    <property type="evidence" value="ECO:0007669"/>
    <property type="project" value="UniProtKB-SubCell"/>
</dbReference>
<dbReference type="PROSITE" id="PS51012">
    <property type="entry name" value="ABC_TM2"/>
    <property type="match status" value="1"/>
</dbReference>
<evidence type="ECO:0000256" key="8">
    <source>
        <dbReference type="SAM" id="Phobius"/>
    </source>
</evidence>
<dbReference type="Gene3D" id="3.40.1710.10">
    <property type="entry name" value="abc type-2 transporter like domain"/>
    <property type="match status" value="1"/>
</dbReference>
<gene>
    <name evidence="10" type="ORF">F3K02_07610</name>
</gene>
<keyword evidence="5 8" id="KW-0812">Transmembrane</keyword>
<proteinExistence type="inferred from homology"/>
<dbReference type="PANTHER" id="PTHR30294">
    <property type="entry name" value="MEMBRANE COMPONENT OF ABC TRANSPORTER YHHJ-RELATED"/>
    <property type="match status" value="1"/>
</dbReference>
<dbReference type="Pfam" id="PF12698">
    <property type="entry name" value="ABC2_membrane_3"/>
    <property type="match status" value="1"/>
</dbReference>
<keyword evidence="4" id="KW-1003">Cell membrane</keyword>
<comment type="similarity">
    <text evidence="2">Belongs to the ABC-2 integral membrane protein family.</text>
</comment>
<feature type="transmembrane region" description="Helical" evidence="8">
    <location>
        <begin position="356"/>
        <end position="378"/>
    </location>
</feature>
<organism evidence="10 11">
    <name type="scientific">Hydrogenophaga aromaticivorans</name>
    <dbReference type="NCBI Taxonomy" id="2610898"/>
    <lineage>
        <taxon>Bacteria</taxon>
        <taxon>Pseudomonadati</taxon>
        <taxon>Pseudomonadota</taxon>
        <taxon>Betaproteobacteria</taxon>
        <taxon>Burkholderiales</taxon>
        <taxon>Comamonadaceae</taxon>
        <taxon>Hydrogenophaga</taxon>
    </lineage>
</organism>
<name>A0A7Y8KXK6_9BURK</name>
<dbReference type="RefSeq" id="WP_177134779.1">
    <property type="nucleotide sequence ID" value="NZ_JAGPWB010000019.1"/>
</dbReference>
<keyword evidence="11" id="KW-1185">Reference proteome</keyword>
<accession>A0A7Y8KXK6</accession>
<comment type="caution">
    <text evidence="10">The sequence shown here is derived from an EMBL/GenBank/DDBJ whole genome shotgun (WGS) entry which is preliminary data.</text>
</comment>
<evidence type="ECO:0000256" key="4">
    <source>
        <dbReference type="ARBA" id="ARBA00022475"/>
    </source>
</evidence>